<accession>A0AA36DPR9</accession>
<name>A0AA36DPR9_CYLNA</name>
<evidence type="ECO:0008006" key="10">
    <source>
        <dbReference type="Google" id="ProtNLM"/>
    </source>
</evidence>
<dbReference type="Pfam" id="PF04420">
    <property type="entry name" value="CHD5"/>
    <property type="match status" value="1"/>
</dbReference>
<keyword evidence="3 7" id="KW-0812">Transmembrane</keyword>
<gene>
    <name evidence="8" type="ORF">CYNAS_LOCUS1860</name>
</gene>
<comment type="similarity">
    <text evidence="2">Belongs to the WRB/GET1 family.</text>
</comment>
<evidence type="ECO:0000256" key="1">
    <source>
        <dbReference type="ARBA" id="ARBA00004586"/>
    </source>
</evidence>
<protein>
    <recommendedName>
        <fullName evidence="10">Tail-anchored protein insertion receptor WRB</fullName>
    </recommendedName>
</protein>
<keyword evidence="5 7" id="KW-1133">Transmembrane helix</keyword>
<evidence type="ECO:0000256" key="6">
    <source>
        <dbReference type="ARBA" id="ARBA00023136"/>
    </source>
</evidence>
<reference evidence="8" key="1">
    <citation type="submission" date="2023-07" db="EMBL/GenBank/DDBJ databases">
        <authorList>
            <consortium name="CYATHOMIX"/>
        </authorList>
    </citation>
    <scope>NUCLEOTIDE SEQUENCE</scope>
    <source>
        <strain evidence="8">N/A</strain>
    </source>
</reference>
<dbReference type="EMBL" id="CATQJL010000001">
    <property type="protein sequence ID" value="CAJ0589877.1"/>
    <property type="molecule type" value="Genomic_DNA"/>
</dbReference>
<dbReference type="GO" id="GO:0043529">
    <property type="term" value="C:GET complex"/>
    <property type="evidence" value="ECO:0007669"/>
    <property type="project" value="TreeGrafter"/>
</dbReference>
<dbReference type="Proteomes" id="UP001176961">
    <property type="component" value="Unassembled WGS sequence"/>
</dbReference>
<feature type="transmembrane region" description="Helical" evidence="7">
    <location>
        <begin position="20"/>
        <end position="39"/>
    </location>
</feature>
<feature type="transmembrane region" description="Helical" evidence="7">
    <location>
        <begin position="126"/>
        <end position="153"/>
    </location>
</feature>
<organism evidence="8 9">
    <name type="scientific">Cylicocyclus nassatus</name>
    <name type="common">Nematode worm</name>
    <dbReference type="NCBI Taxonomy" id="53992"/>
    <lineage>
        <taxon>Eukaryota</taxon>
        <taxon>Metazoa</taxon>
        <taxon>Ecdysozoa</taxon>
        <taxon>Nematoda</taxon>
        <taxon>Chromadorea</taxon>
        <taxon>Rhabditida</taxon>
        <taxon>Rhabditina</taxon>
        <taxon>Rhabditomorpha</taxon>
        <taxon>Strongyloidea</taxon>
        <taxon>Strongylidae</taxon>
        <taxon>Cylicocyclus</taxon>
    </lineage>
</organism>
<proteinExistence type="inferred from homology"/>
<sequence>MEDMSKWQYLCRQSACLKETFSAYDFCFVAAVALVFSFYQPLISSVTNTIKSYLKTKHVNPEVLSLGAEVQRLKSELAHISPTAEFSSYFKTERILNKKLEEYDAAVAKEKMMQPSQMKIEMGVKVFAQGVGLLLLHFVSGINAFCIPSSVFWPLNRLLRFPTVWSSEGCIPSMPDLTPVSLFVVAYCTIAAGRKMLSLRKI</sequence>
<dbReference type="InterPro" id="IPR028945">
    <property type="entry name" value="Get1"/>
</dbReference>
<keyword evidence="6 7" id="KW-0472">Membrane</keyword>
<comment type="subcellular location">
    <subcellularLocation>
        <location evidence="1">Endoplasmic reticulum membrane</location>
    </subcellularLocation>
</comment>
<evidence type="ECO:0000313" key="8">
    <source>
        <dbReference type="EMBL" id="CAJ0589877.1"/>
    </source>
</evidence>
<evidence type="ECO:0000256" key="3">
    <source>
        <dbReference type="ARBA" id="ARBA00022692"/>
    </source>
</evidence>
<dbReference type="GO" id="GO:0043495">
    <property type="term" value="F:protein-membrane adaptor activity"/>
    <property type="evidence" value="ECO:0007669"/>
    <property type="project" value="TreeGrafter"/>
</dbReference>
<evidence type="ECO:0000256" key="7">
    <source>
        <dbReference type="SAM" id="Phobius"/>
    </source>
</evidence>
<dbReference type="GO" id="GO:0071816">
    <property type="term" value="P:tail-anchored membrane protein insertion into ER membrane"/>
    <property type="evidence" value="ECO:0007669"/>
    <property type="project" value="InterPro"/>
</dbReference>
<dbReference type="PANTHER" id="PTHR42650:SF1">
    <property type="entry name" value="GUIDED ENTRY OF TAIL-ANCHORED PROTEINS FACTOR 1"/>
    <property type="match status" value="1"/>
</dbReference>
<evidence type="ECO:0000256" key="4">
    <source>
        <dbReference type="ARBA" id="ARBA00022824"/>
    </source>
</evidence>
<evidence type="ECO:0000313" key="9">
    <source>
        <dbReference type="Proteomes" id="UP001176961"/>
    </source>
</evidence>
<keyword evidence="4" id="KW-0256">Endoplasmic reticulum</keyword>
<dbReference type="AlphaFoldDB" id="A0AA36DPR9"/>
<comment type="caution">
    <text evidence="8">The sequence shown here is derived from an EMBL/GenBank/DDBJ whole genome shotgun (WGS) entry which is preliminary data.</text>
</comment>
<dbReference type="GO" id="GO:0005789">
    <property type="term" value="C:endoplasmic reticulum membrane"/>
    <property type="evidence" value="ECO:0007669"/>
    <property type="project" value="UniProtKB-SubCell"/>
</dbReference>
<dbReference type="PANTHER" id="PTHR42650">
    <property type="entry name" value="TAIL-ANCHORED PROTEIN INSERTION RECEPTOR WRB"/>
    <property type="match status" value="1"/>
</dbReference>
<evidence type="ECO:0000256" key="5">
    <source>
        <dbReference type="ARBA" id="ARBA00022989"/>
    </source>
</evidence>
<evidence type="ECO:0000256" key="2">
    <source>
        <dbReference type="ARBA" id="ARBA00010799"/>
    </source>
</evidence>
<keyword evidence="9" id="KW-1185">Reference proteome</keyword>